<protein>
    <recommendedName>
        <fullName evidence="4">Thioredoxin domain-containing protein</fullName>
    </recommendedName>
</protein>
<dbReference type="AlphaFoldDB" id="M0M1G5"/>
<dbReference type="Gene3D" id="3.40.30.10">
    <property type="entry name" value="Glutaredoxin"/>
    <property type="match status" value="1"/>
</dbReference>
<gene>
    <name evidence="2" type="ORF">C446_08341</name>
</gene>
<dbReference type="EMBL" id="AOMA01000080">
    <property type="protein sequence ID" value="EMA39662.1"/>
    <property type="molecule type" value="Genomic_DNA"/>
</dbReference>
<dbReference type="RefSeq" id="WP_006672599.1">
    <property type="nucleotide sequence ID" value="NZ_AOMA01000080.1"/>
</dbReference>
<dbReference type="OrthoDB" id="115386at2157"/>
<keyword evidence="3" id="KW-1185">Reference proteome</keyword>
<accession>M0M1G5</accession>
<dbReference type="eggNOG" id="arCOG06181">
    <property type="taxonomic scope" value="Archaea"/>
</dbReference>
<evidence type="ECO:0008006" key="4">
    <source>
        <dbReference type="Google" id="ProtNLM"/>
    </source>
</evidence>
<proteinExistence type="predicted"/>
<dbReference type="CDD" id="cd02966">
    <property type="entry name" value="TlpA_like_family"/>
    <property type="match status" value="1"/>
</dbReference>
<dbReference type="PROSITE" id="PS51257">
    <property type="entry name" value="PROKAR_LIPOPROTEIN"/>
    <property type="match status" value="1"/>
</dbReference>
<evidence type="ECO:0000256" key="1">
    <source>
        <dbReference type="SAM" id="MobiDB-lite"/>
    </source>
</evidence>
<evidence type="ECO:0000313" key="2">
    <source>
        <dbReference type="EMBL" id="EMA39662.1"/>
    </source>
</evidence>
<dbReference type="SUPFAM" id="SSF52833">
    <property type="entry name" value="Thioredoxin-like"/>
    <property type="match status" value="1"/>
</dbReference>
<comment type="caution">
    <text evidence="2">The sequence shown here is derived from an EMBL/GenBank/DDBJ whole genome shotgun (WGS) entry which is preliminary data.</text>
</comment>
<dbReference type="InterPro" id="IPR036249">
    <property type="entry name" value="Thioredoxin-like_sf"/>
</dbReference>
<reference evidence="2 3" key="1">
    <citation type="journal article" date="2014" name="PLoS Genet.">
        <title>Phylogenetically driven sequencing of extremely halophilic archaea reveals strategies for static and dynamic osmo-response.</title>
        <authorList>
            <person name="Becker E.A."/>
            <person name="Seitzer P.M."/>
            <person name="Tritt A."/>
            <person name="Larsen D."/>
            <person name="Krusor M."/>
            <person name="Yao A.I."/>
            <person name="Wu D."/>
            <person name="Madern D."/>
            <person name="Eisen J.A."/>
            <person name="Darling A.E."/>
            <person name="Facciotti M.T."/>
        </authorList>
    </citation>
    <scope>NUCLEOTIDE SEQUENCE [LARGE SCALE GENOMIC DNA]</scope>
    <source>
        <strain evidence="2 3">JCM 10879</strain>
    </source>
</reference>
<dbReference type="Proteomes" id="UP000011607">
    <property type="component" value="Unassembled WGS sequence"/>
</dbReference>
<organism evidence="2 3">
    <name type="scientific">Halobiforma nitratireducens JCM 10879</name>
    <dbReference type="NCBI Taxonomy" id="1227454"/>
    <lineage>
        <taxon>Archaea</taxon>
        <taxon>Methanobacteriati</taxon>
        <taxon>Methanobacteriota</taxon>
        <taxon>Stenosarchaea group</taxon>
        <taxon>Halobacteria</taxon>
        <taxon>Halobacteriales</taxon>
        <taxon>Natrialbaceae</taxon>
        <taxon>Halobiforma</taxon>
    </lineage>
</organism>
<name>M0M1G5_9EURY</name>
<feature type="region of interest" description="Disordered" evidence="1">
    <location>
        <begin position="20"/>
        <end position="46"/>
    </location>
</feature>
<sequence>MNRRELLATTGGAIAVTGCLEGGTDGNGSDTDTTDEGDGTRTATDAAGAVPPFEITTVDAPGSDAGTVTVPQERRVTLVNFTRTECPTSERLLETIGDARNRLEDDHEVGPNGTVAFLSVTDDTRGLSPSATELADWWEEHDGDWSVGIDEGGHLNDHYDVPGFPMLVVLDGEGDVRWRHRGSTSASTIAFAIRDVFDDESSGDGNA</sequence>
<evidence type="ECO:0000313" key="3">
    <source>
        <dbReference type="Proteomes" id="UP000011607"/>
    </source>
</evidence>